<dbReference type="Pfam" id="PF00565">
    <property type="entry name" value="SNase"/>
    <property type="match status" value="1"/>
</dbReference>
<dbReference type="Proteomes" id="UP000306196">
    <property type="component" value="Unassembled WGS sequence"/>
</dbReference>
<dbReference type="EMBL" id="VAUV01000009">
    <property type="protein sequence ID" value="TLD70342.1"/>
    <property type="molecule type" value="Genomic_DNA"/>
</dbReference>
<keyword evidence="2" id="KW-0255">Endonuclease</keyword>
<sequence>MRARVVGVHDGDSITVLAAEKVEIKVRLEGVDAPELRQDFGRVAKQALSEAVFGKTVTLVPSGRDRYRRLLARVVYRGRDVNLEMVATGMAWHYVRYSKDAKLAAAEREARLARLGLWSQRGAIPPWEWRK</sequence>
<reference evidence="5 6" key="1">
    <citation type="submission" date="2019-05" db="EMBL/GenBank/DDBJ databases">
        <title>Verrucobacter flavum gen. nov., sp. nov. a new member of the family Verrucomicrobiaceae.</title>
        <authorList>
            <person name="Szuroczki S."/>
            <person name="Abbaszade G."/>
            <person name="Szabo A."/>
            <person name="Felfoldi T."/>
            <person name="Schumann P."/>
            <person name="Boka K."/>
            <person name="Keki Z."/>
            <person name="Toumi M."/>
            <person name="Toth E."/>
        </authorList>
    </citation>
    <scope>NUCLEOTIDE SEQUENCE [LARGE SCALE GENOMIC DNA]</scope>
    <source>
        <strain evidence="5 6">MG-N-17</strain>
    </source>
</reference>
<organism evidence="5 6">
    <name type="scientific">Phragmitibacter flavus</name>
    <dbReference type="NCBI Taxonomy" id="2576071"/>
    <lineage>
        <taxon>Bacteria</taxon>
        <taxon>Pseudomonadati</taxon>
        <taxon>Verrucomicrobiota</taxon>
        <taxon>Verrucomicrobiia</taxon>
        <taxon>Verrucomicrobiales</taxon>
        <taxon>Verrucomicrobiaceae</taxon>
        <taxon>Phragmitibacter</taxon>
    </lineage>
</organism>
<dbReference type="PANTHER" id="PTHR12302">
    <property type="entry name" value="EBNA2 BINDING PROTEIN P100"/>
    <property type="match status" value="1"/>
</dbReference>
<feature type="domain" description="TNase-like" evidence="4">
    <location>
        <begin position="1"/>
        <end position="120"/>
    </location>
</feature>
<dbReference type="PROSITE" id="PS50830">
    <property type="entry name" value="TNASE_3"/>
    <property type="match status" value="1"/>
</dbReference>
<dbReference type="GO" id="GO:0016787">
    <property type="term" value="F:hydrolase activity"/>
    <property type="evidence" value="ECO:0007669"/>
    <property type="project" value="UniProtKB-KW"/>
</dbReference>
<proteinExistence type="predicted"/>
<dbReference type="SUPFAM" id="SSF50199">
    <property type="entry name" value="Staphylococcal nuclease"/>
    <property type="match status" value="1"/>
</dbReference>
<dbReference type="PANTHER" id="PTHR12302:SF3">
    <property type="entry name" value="SERINE_THREONINE-PROTEIN KINASE 31"/>
    <property type="match status" value="1"/>
</dbReference>
<dbReference type="SMART" id="SM00318">
    <property type="entry name" value="SNc"/>
    <property type="match status" value="1"/>
</dbReference>
<dbReference type="OrthoDB" id="9805504at2"/>
<evidence type="ECO:0000313" key="6">
    <source>
        <dbReference type="Proteomes" id="UP000306196"/>
    </source>
</evidence>
<protein>
    <submittedName>
        <fullName evidence="5">Thermonuclease family protein</fullName>
    </submittedName>
</protein>
<evidence type="ECO:0000259" key="4">
    <source>
        <dbReference type="PROSITE" id="PS50830"/>
    </source>
</evidence>
<dbReference type="Gene3D" id="2.40.50.90">
    <property type="match status" value="1"/>
</dbReference>
<keyword evidence="1" id="KW-0540">Nuclease</keyword>
<name>A0A5R8KDE5_9BACT</name>
<dbReference type="AlphaFoldDB" id="A0A5R8KDE5"/>
<comment type="caution">
    <text evidence="5">The sequence shown here is derived from an EMBL/GenBank/DDBJ whole genome shotgun (WGS) entry which is preliminary data.</text>
</comment>
<evidence type="ECO:0000256" key="2">
    <source>
        <dbReference type="ARBA" id="ARBA00022759"/>
    </source>
</evidence>
<dbReference type="InterPro" id="IPR016071">
    <property type="entry name" value="Staphylococal_nuclease_OB-fold"/>
</dbReference>
<dbReference type="InterPro" id="IPR035437">
    <property type="entry name" value="SNase_OB-fold_sf"/>
</dbReference>
<evidence type="ECO:0000256" key="1">
    <source>
        <dbReference type="ARBA" id="ARBA00022722"/>
    </source>
</evidence>
<accession>A0A5R8KDE5</accession>
<keyword evidence="3" id="KW-0378">Hydrolase</keyword>
<evidence type="ECO:0000256" key="3">
    <source>
        <dbReference type="ARBA" id="ARBA00022801"/>
    </source>
</evidence>
<keyword evidence="6" id="KW-1185">Reference proteome</keyword>
<dbReference type="GO" id="GO:0004519">
    <property type="term" value="F:endonuclease activity"/>
    <property type="evidence" value="ECO:0007669"/>
    <property type="project" value="UniProtKB-KW"/>
</dbReference>
<gene>
    <name evidence="5" type="ORF">FEM03_13460</name>
</gene>
<evidence type="ECO:0000313" key="5">
    <source>
        <dbReference type="EMBL" id="TLD70342.1"/>
    </source>
</evidence>